<evidence type="ECO:0000313" key="3">
    <source>
        <dbReference type="Proteomes" id="UP001152766"/>
    </source>
</evidence>
<evidence type="ECO:0000313" key="2">
    <source>
        <dbReference type="EMBL" id="MDG0865079.1"/>
    </source>
</evidence>
<feature type="signal peptide" evidence="1">
    <location>
        <begin position="1"/>
        <end position="25"/>
    </location>
</feature>
<comment type="caution">
    <text evidence="2">The sequence shown here is derived from an EMBL/GenBank/DDBJ whole genome shotgun (WGS) entry which is preliminary data.</text>
</comment>
<sequence>MTLARAALSTLVAAALGAAALQAHAVDQTLPGAGNAQADQTAAASPRVREAHEFLLRQARQIRNRALREATLDLLGNRGFCVRSRVGVDDATKAALLAKLAAASLVNPADDASFPGGLSAGVFPPVLDAQTACPRLPMAFDSAPGSAFASHHGYPGGLPIHEANNLRAGLGLAAGYRRSYRGVEAGEEHGHDDDEAAGWMRSPFFIDQDVIIAAPIWHDWAKTLVFQWAADGSEFKELSFGGTPANGSATGGHHVLGIAESMKRGLPPAFVIAQASAHSSPTLGNEFKVVAWLRAAGILAQLDPVAAGYLVQDAKGFHLPPLRRLADGLDLIGAGQTNLLAEYTIHNLSDGDFTFSIPAAGDAALLIARLAPRYGFDPANAAVYNTQFRNPVLANISQERILVLYGNGGLAAVQAELDALRARHGF</sequence>
<keyword evidence="1" id="KW-0732">Signal</keyword>
<keyword evidence="3" id="KW-1185">Reference proteome</keyword>
<proteinExistence type="predicted"/>
<name>A0A9X4R768_9BURK</name>
<organism evidence="2 3">
    <name type="scientific">Pelomonas aquatica</name>
    <dbReference type="NCBI Taxonomy" id="431058"/>
    <lineage>
        <taxon>Bacteria</taxon>
        <taxon>Pseudomonadati</taxon>
        <taxon>Pseudomonadota</taxon>
        <taxon>Betaproteobacteria</taxon>
        <taxon>Burkholderiales</taxon>
        <taxon>Sphaerotilaceae</taxon>
        <taxon>Roseateles</taxon>
    </lineage>
</organism>
<evidence type="ECO:0000256" key="1">
    <source>
        <dbReference type="SAM" id="SignalP"/>
    </source>
</evidence>
<dbReference type="EMBL" id="SGUG01000051">
    <property type="protein sequence ID" value="MDG0865079.1"/>
    <property type="molecule type" value="Genomic_DNA"/>
</dbReference>
<accession>A0A9X4R768</accession>
<protein>
    <submittedName>
        <fullName evidence="2">Uncharacterized protein</fullName>
    </submittedName>
</protein>
<reference evidence="2" key="1">
    <citation type="submission" date="2019-02" db="EMBL/GenBank/DDBJ databases">
        <title>Draft genome of the type strain Pelomonas aquatica CCUG 52575T.</title>
        <authorList>
            <person name="Gomila M."/>
            <person name="Lalucat J."/>
        </authorList>
    </citation>
    <scope>NUCLEOTIDE SEQUENCE</scope>
    <source>
        <strain evidence="2">CCUG 52575</strain>
    </source>
</reference>
<gene>
    <name evidence="2" type="ORF">EXJ73_21700</name>
</gene>
<dbReference type="Proteomes" id="UP001152766">
    <property type="component" value="Unassembled WGS sequence"/>
</dbReference>
<dbReference type="AlphaFoldDB" id="A0A9X4R768"/>
<dbReference type="RefSeq" id="WP_268151933.1">
    <property type="nucleotide sequence ID" value="NZ_JAPPUW010000013.1"/>
</dbReference>
<feature type="chain" id="PRO_5040936669" evidence="1">
    <location>
        <begin position="26"/>
        <end position="426"/>
    </location>
</feature>